<evidence type="ECO:0000313" key="2">
    <source>
        <dbReference type="EMBL" id="KPA84179.1"/>
    </source>
</evidence>
<feature type="region of interest" description="Disordered" evidence="1">
    <location>
        <begin position="106"/>
        <end position="170"/>
    </location>
</feature>
<name>A0A0M9G7T5_LEPPY</name>
<dbReference type="RefSeq" id="XP_015662619.1">
    <property type="nucleotide sequence ID" value="XM_015799141.1"/>
</dbReference>
<accession>A0A0M9G7T5</accession>
<dbReference type="RefSeq" id="XP_015662617.1">
    <property type="nucleotide sequence ID" value="XM_015799139.1"/>
</dbReference>
<feature type="compositionally biased region" description="Basic residues" evidence="1">
    <location>
        <begin position="157"/>
        <end position="170"/>
    </location>
</feature>
<protein>
    <submittedName>
        <fullName evidence="2">Uncharacterized protein</fullName>
    </submittedName>
</protein>
<dbReference type="VEuPathDB" id="TriTrypDB:LpyrH10_03_3940"/>
<comment type="caution">
    <text evidence="2">The sequence shown here is derived from an EMBL/GenBank/DDBJ whole genome shotgun (WGS) entry which is preliminary data.</text>
</comment>
<sequence length="170" mass="19536">MMALQQRLPPPHDRKLYGEVLNVLTVVRHDLPGCLRLLLFIAKQQKPLQHYSLEKMRKALTNHRISRKNPFCEEIAPAPWKRQRAWPWWCVAGSSGAGRGAVYRAEGPKKVRQLPTKKKQLQQQRRLPAERRSVATPRAQPSAHRASSDVMSPPLSRRPHGNRQRRRAGA</sequence>
<dbReference type="GeneID" id="26902538"/>
<dbReference type="Proteomes" id="UP000037923">
    <property type="component" value="Unassembled WGS sequence"/>
</dbReference>
<dbReference type="EMBL" id="LGTL01000003">
    <property type="protein sequence ID" value="KPA84179.1"/>
    <property type="molecule type" value="Genomic_DNA"/>
</dbReference>
<keyword evidence="3" id="KW-1185">Reference proteome</keyword>
<dbReference type="RefSeq" id="XP_015662618.1">
    <property type="nucleotide sequence ID" value="XM_015799140.1"/>
</dbReference>
<evidence type="ECO:0000313" key="3">
    <source>
        <dbReference type="Proteomes" id="UP000037923"/>
    </source>
</evidence>
<organism evidence="2 3">
    <name type="scientific">Leptomonas pyrrhocoris</name>
    <name type="common">Firebug parasite</name>
    <dbReference type="NCBI Taxonomy" id="157538"/>
    <lineage>
        <taxon>Eukaryota</taxon>
        <taxon>Discoba</taxon>
        <taxon>Euglenozoa</taxon>
        <taxon>Kinetoplastea</taxon>
        <taxon>Metakinetoplastina</taxon>
        <taxon>Trypanosomatida</taxon>
        <taxon>Trypanosomatidae</taxon>
        <taxon>Leishmaniinae</taxon>
        <taxon>Leptomonas</taxon>
    </lineage>
</organism>
<feature type="compositionally biased region" description="Basic residues" evidence="1">
    <location>
        <begin position="110"/>
        <end position="120"/>
    </location>
</feature>
<evidence type="ECO:0000256" key="1">
    <source>
        <dbReference type="SAM" id="MobiDB-lite"/>
    </source>
</evidence>
<dbReference type="EMBL" id="LGTL01000003">
    <property type="protein sequence ID" value="KPA84178.1"/>
    <property type="molecule type" value="Genomic_DNA"/>
</dbReference>
<proteinExistence type="predicted"/>
<dbReference type="AlphaFoldDB" id="A0A0M9G7T5"/>
<dbReference type="EMBL" id="LGTL01000003">
    <property type="protein sequence ID" value="KPA84180.1"/>
    <property type="molecule type" value="Genomic_DNA"/>
</dbReference>
<gene>
    <name evidence="2" type="ORF">ABB37_02243</name>
</gene>
<reference evidence="2 3" key="1">
    <citation type="submission" date="2015-07" db="EMBL/GenBank/DDBJ databases">
        <title>High-quality genome of monoxenous trypanosomatid Leptomonas pyrrhocoris.</title>
        <authorList>
            <person name="Flegontov P."/>
            <person name="Butenko A."/>
            <person name="Firsov S."/>
            <person name="Vlcek C."/>
            <person name="Logacheva M.D."/>
            <person name="Field M."/>
            <person name="Filatov D."/>
            <person name="Flegontova O."/>
            <person name="Gerasimov E."/>
            <person name="Jackson A.P."/>
            <person name="Kelly S."/>
            <person name="Opperdoes F."/>
            <person name="O'Reilly A."/>
            <person name="Votypka J."/>
            <person name="Yurchenko V."/>
            <person name="Lukes J."/>
        </authorList>
    </citation>
    <scope>NUCLEOTIDE SEQUENCE [LARGE SCALE GENOMIC DNA]</scope>
    <source>
        <strain evidence="2">H10</strain>
    </source>
</reference>